<evidence type="ECO:0000256" key="1">
    <source>
        <dbReference type="SAM" id="MobiDB-lite"/>
    </source>
</evidence>
<dbReference type="Proteomes" id="UP000199063">
    <property type="component" value="Unassembled WGS sequence"/>
</dbReference>
<accession>A0A1G9W9W4</accession>
<evidence type="ECO:0000313" key="2">
    <source>
        <dbReference type="EMBL" id="SDM81249.1"/>
    </source>
</evidence>
<gene>
    <name evidence="2" type="ORF">SAMN05444921_113222</name>
</gene>
<dbReference type="STRING" id="1196353.SAMN05444921_113222"/>
<dbReference type="AlphaFoldDB" id="A0A1G9W9W4"/>
<keyword evidence="3" id="KW-1185">Reference proteome</keyword>
<organism evidence="2 3">
    <name type="scientific">Streptomyces wuyuanensis</name>
    <dbReference type="NCBI Taxonomy" id="1196353"/>
    <lineage>
        <taxon>Bacteria</taxon>
        <taxon>Bacillati</taxon>
        <taxon>Actinomycetota</taxon>
        <taxon>Actinomycetes</taxon>
        <taxon>Kitasatosporales</taxon>
        <taxon>Streptomycetaceae</taxon>
        <taxon>Streptomyces</taxon>
    </lineage>
</organism>
<protein>
    <submittedName>
        <fullName evidence="2">Uncharacterized protein</fullName>
    </submittedName>
</protein>
<feature type="region of interest" description="Disordered" evidence="1">
    <location>
        <begin position="81"/>
        <end position="108"/>
    </location>
</feature>
<dbReference type="EMBL" id="FNHI01000013">
    <property type="protein sequence ID" value="SDM81249.1"/>
    <property type="molecule type" value="Genomic_DNA"/>
</dbReference>
<proteinExistence type="predicted"/>
<sequence length="108" mass="10389">MVSVPGYASGGCRADRAAGAVPVSVSVSGPGPAGCDRVRPRWGLLPPDGARGSLTARGTGLPYPTGVRVSVTVTVTVTVGRGAPASPGAGGPGVLARVGSGALQSPRT</sequence>
<reference evidence="3" key="1">
    <citation type="submission" date="2016-10" db="EMBL/GenBank/DDBJ databases">
        <authorList>
            <person name="Varghese N."/>
            <person name="Submissions S."/>
        </authorList>
    </citation>
    <scope>NUCLEOTIDE SEQUENCE [LARGE SCALE GENOMIC DNA]</scope>
    <source>
        <strain evidence="3">CGMCC 4.7042</strain>
    </source>
</reference>
<name>A0A1G9W9W4_9ACTN</name>
<evidence type="ECO:0000313" key="3">
    <source>
        <dbReference type="Proteomes" id="UP000199063"/>
    </source>
</evidence>